<feature type="disulfide bond" description="Redox-active" evidence="10">
    <location>
        <begin position="154"/>
        <end position="158"/>
    </location>
</feature>
<protein>
    <submittedName>
        <fullName evidence="12">Protein SCO1, mitochondrial</fullName>
    </submittedName>
</protein>
<keyword evidence="7 11" id="KW-0472">Membrane</keyword>
<accession>A0A4Y2EMA1</accession>
<keyword evidence="5 8" id="KW-0186">Copper</keyword>
<keyword evidence="10" id="KW-1015">Disulfide bond</keyword>
<keyword evidence="3 8" id="KW-0479">Metal-binding</keyword>
<comment type="similarity">
    <text evidence="2 8">Belongs to the SCO1/2 family.</text>
</comment>
<reference evidence="12 13" key="1">
    <citation type="journal article" date="2019" name="Sci. Rep.">
        <title>Orb-weaving spider Araneus ventricosus genome elucidates the spidroin gene catalogue.</title>
        <authorList>
            <person name="Kono N."/>
            <person name="Nakamura H."/>
            <person name="Ohtoshi R."/>
            <person name="Moran D.A.P."/>
            <person name="Shinohara A."/>
            <person name="Yoshida Y."/>
            <person name="Fujiwara M."/>
            <person name="Mori M."/>
            <person name="Tomita M."/>
            <person name="Arakawa K."/>
        </authorList>
    </citation>
    <scope>NUCLEOTIDE SEQUENCE [LARGE SCALE GENOMIC DNA]</scope>
</reference>
<keyword evidence="11" id="KW-0812">Transmembrane</keyword>
<keyword evidence="8" id="KW-0143">Chaperone</keyword>
<proteinExistence type="inferred from homology"/>
<dbReference type="OrthoDB" id="270009at2759"/>
<dbReference type="FunFam" id="3.40.30.10:FF:000013">
    <property type="entry name" value="Blast:Protein SCO1 homolog, mitochondrial"/>
    <property type="match status" value="1"/>
</dbReference>
<evidence type="ECO:0000313" key="12">
    <source>
        <dbReference type="EMBL" id="GBM29136.1"/>
    </source>
</evidence>
<dbReference type="SUPFAM" id="SSF52833">
    <property type="entry name" value="Thioredoxin-like"/>
    <property type="match status" value="1"/>
</dbReference>
<dbReference type="Proteomes" id="UP000499080">
    <property type="component" value="Unassembled WGS sequence"/>
</dbReference>
<evidence type="ECO:0000256" key="9">
    <source>
        <dbReference type="PIRSR" id="PIRSR037736-1"/>
    </source>
</evidence>
<evidence type="ECO:0000256" key="1">
    <source>
        <dbReference type="ARBA" id="ARBA00004273"/>
    </source>
</evidence>
<keyword evidence="13" id="KW-1185">Reference proteome</keyword>
<dbReference type="InterPro" id="IPR036249">
    <property type="entry name" value="Thioredoxin-like_sf"/>
</dbReference>
<evidence type="ECO:0000256" key="6">
    <source>
        <dbReference type="ARBA" id="ARBA00023128"/>
    </source>
</evidence>
<dbReference type="GO" id="GO:0016531">
    <property type="term" value="F:copper chaperone activity"/>
    <property type="evidence" value="ECO:0007669"/>
    <property type="project" value="InterPro"/>
</dbReference>
<feature type="binding site" evidence="9">
    <location>
        <position position="154"/>
    </location>
    <ligand>
        <name>Cu cation</name>
        <dbReference type="ChEBI" id="CHEBI:23378"/>
    </ligand>
</feature>
<feature type="transmembrane region" description="Helical" evidence="11">
    <location>
        <begin position="78"/>
        <end position="100"/>
    </location>
</feature>
<evidence type="ECO:0000256" key="5">
    <source>
        <dbReference type="ARBA" id="ARBA00023008"/>
    </source>
</evidence>
<feature type="binding site" evidence="9">
    <location>
        <position position="246"/>
    </location>
    <ligand>
        <name>Cu cation</name>
        <dbReference type="ChEBI" id="CHEBI:23378"/>
    </ligand>
</feature>
<dbReference type="PIRSF" id="PIRSF037736">
    <property type="entry name" value="SCO1"/>
    <property type="match status" value="1"/>
</dbReference>
<dbReference type="PANTHER" id="PTHR12151">
    <property type="entry name" value="ELECTRON TRANSPORT PROTIN SCO1/SENC FAMILY MEMBER"/>
    <property type="match status" value="1"/>
</dbReference>
<dbReference type="EMBL" id="BGPR01000628">
    <property type="protein sequence ID" value="GBM29136.1"/>
    <property type="molecule type" value="Genomic_DNA"/>
</dbReference>
<dbReference type="InterPro" id="IPR017276">
    <property type="entry name" value="Synth_of_cyt-c-oxidase_Sco1/2"/>
</dbReference>
<dbReference type="InterPro" id="IPR003782">
    <property type="entry name" value="SCO1/SenC"/>
</dbReference>
<dbReference type="GO" id="GO:0005743">
    <property type="term" value="C:mitochondrial inner membrane"/>
    <property type="evidence" value="ECO:0007669"/>
    <property type="project" value="UniProtKB-SubCell"/>
</dbReference>
<evidence type="ECO:0000256" key="7">
    <source>
        <dbReference type="ARBA" id="ARBA00023136"/>
    </source>
</evidence>
<organism evidence="12 13">
    <name type="scientific">Araneus ventricosus</name>
    <name type="common">Orbweaver spider</name>
    <name type="synonym">Epeira ventricosa</name>
    <dbReference type="NCBI Taxonomy" id="182803"/>
    <lineage>
        <taxon>Eukaryota</taxon>
        <taxon>Metazoa</taxon>
        <taxon>Ecdysozoa</taxon>
        <taxon>Arthropoda</taxon>
        <taxon>Chelicerata</taxon>
        <taxon>Arachnida</taxon>
        <taxon>Araneae</taxon>
        <taxon>Araneomorphae</taxon>
        <taxon>Entelegynae</taxon>
        <taxon>Araneoidea</taxon>
        <taxon>Araneidae</taxon>
        <taxon>Araneus</taxon>
    </lineage>
</organism>
<keyword evidence="4 8" id="KW-0999">Mitochondrion inner membrane</keyword>
<sequence>MNPTVFAYKSIQRMTSSSKLLNFKRVSSLPVRSCVSNNFFLSKTSLININGVSVKRIPNRYVHDLPKKKEWGKGKGPISWKTLFITLGIGGVFLVGMQYVKKEKQLAIDKQRRRELGKAAIGGKFDLIDHTGQPKSSEDFFGNWLLIYFGFTHCPDICPEEIEKMITVVEELNKTKPKLPNIIPLFITVDPERDNVEAVAKYVKEFSPDLLGLTGSKEKIHEVTKAFRVYYSAGPKDVDDDYIVDHTIITYLVDPEGQFIDYYGQTKTAEQVVNAITIQMLKYKSAKNQSWF</sequence>
<gene>
    <name evidence="12" type="primary">SCO1</name>
    <name evidence="12" type="ORF">AVEN_97418_1</name>
</gene>
<dbReference type="PANTHER" id="PTHR12151:SF5">
    <property type="entry name" value="AT19154P"/>
    <property type="match status" value="1"/>
</dbReference>
<keyword evidence="11" id="KW-1133">Transmembrane helix</keyword>
<dbReference type="GO" id="GO:0005507">
    <property type="term" value="F:copper ion binding"/>
    <property type="evidence" value="ECO:0007669"/>
    <property type="project" value="InterPro"/>
</dbReference>
<dbReference type="GO" id="GO:0006878">
    <property type="term" value="P:intracellular copper ion homeostasis"/>
    <property type="evidence" value="ECO:0007669"/>
    <property type="project" value="UniProtKB-UniRule"/>
</dbReference>
<dbReference type="AlphaFoldDB" id="A0A4Y2EMA1"/>
<keyword evidence="6 8" id="KW-0496">Mitochondrion</keyword>
<feature type="binding site" evidence="9">
    <location>
        <position position="158"/>
    </location>
    <ligand>
        <name>Cu cation</name>
        <dbReference type="ChEBI" id="CHEBI:23378"/>
    </ligand>
</feature>
<dbReference type="CDD" id="cd02968">
    <property type="entry name" value="SCO"/>
    <property type="match status" value="1"/>
</dbReference>
<comment type="subunit">
    <text evidence="8">Homodimer.</text>
</comment>
<dbReference type="Gene3D" id="3.40.30.10">
    <property type="entry name" value="Glutaredoxin"/>
    <property type="match status" value="1"/>
</dbReference>
<comment type="subcellular location">
    <subcellularLocation>
        <location evidence="1 8">Mitochondrion inner membrane</location>
    </subcellularLocation>
</comment>
<evidence type="ECO:0000313" key="13">
    <source>
        <dbReference type="Proteomes" id="UP000499080"/>
    </source>
</evidence>
<name>A0A4Y2EMA1_ARAVE</name>
<dbReference type="Pfam" id="PF02630">
    <property type="entry name" value="SCO1-SenC"/>
    <property type="match status" value="1"/>
</dbReference>
<evidence type="ECO:0000256" key="10">
    <source>
        <dbReference type="PIRSR" id="PIRSR603782-2"/>
    </source>
</evidence>
<comment type="caution">
    <text evidence="12">The sequence shown here is derived from an EMBL/GenBank/DDBJ whole genome shotgun (WGS) entry which is preliminary data.</text>
</comment>
<evidence type="ECO:0000256" key="2">
    <source>
        <dbReference type="ARBA" id="ARBA00010996"/>
    </source>
</evidence>
<evidence type="ECO:0000256" key="8">
    <source>
        <dbReference type="PIRNR" id="PIRNR037736"/>
    </source>
</evidence>
<evidence type="ECO:0000256" key="3">
    <source>
        <dbReference type="ARBA" id="ARBA00022723"/>
    </source>
</evidence>
<evidence type="ECO:0000256" key="11">
    <source>
        <dbReference type="SAM" id="Phobius"/>
    </source>
</evidence>
<evidence type="ECO:0000256" key="4">
    <source>
        <dbReference type="ARBA" id="ARBA00022792"/>
    </source>
</evidence>
<comment type="function">
    <text evidence="8">Copper metallochaperone essential for the synthesis and maturation of cytochrome c oxidase subunit II (MT-CO2/COX2) by facilitating the incorporation of copper into the Cu(A) site of MT-CO2/COX2.</text>
</comment>
<dbReference type="GO" id="GO:0033617">
    <property type="term" value="P:mitochondrial respiratory chain complex IV assembly"/>
    <property type="evidence" value="ECO:0007669"/>
    <property type="project" value="TreeGrafter"/>
</dbReference>